<feature type="transmembrane region" description="Helical" evidence="11">
    <location>
        <begin position="169"/>
        <end position="193"/>
    </location>
</feature>
<keyword evidence="7" id="KW-0869">Chloride channel</keyword>
<comment type="subcellular location">
    <subcellularLocation>
        <location evidence="1">Membrane</location>
        <topology evidence="1">Multi-pass membrane protein</topology>
    </subcellularLocation>
</comment>
<keyword evidence="5" id="KW-0406">Ion transport</keyword>
<dbReference type="PANTHER" id="PTHR43427">
    <property type="entry name" value="CHLORIDE CHANNEL PROTEIN CLC-E"/>
    <property type="match status" value="1"/>
</dbReference>
<dbReference type="EMBL" id="FNAQ01000015">
    <property type="protein sequence ID" value="SDE54239.1"/>
    <property type="molecule type" value="Genomic_DNA"/>
</dbReference>
<evidence type="ECO:0000256" key="2">
    <source>
        <dbReference type="ARBA" id="ARBA00022448"/>
    </source>
</evidence>
<dbReference type="PRINTS" id="PR00762">
    <property type="entry name" value="CLCHANNEL"/>
</dbReference>
<reference evidence="14" key="1">
    <citation type="submission" date="2016-10" db="EMBL/GenBank/DDBJ databases">
        <authorList>
            <person name="Varghese N."/>
            <person name="Submissions S."/>
        </authorList>
    </citation>
    <scope>NUCLEOTIDE SEQUENCE [LARGE SCALE GENOMIC DNA]</scope>
    <source>
        <strain evidence="14">DSM 8987</strain>
    </source>
</reference>
<dbReference type="GO" id="GO:0005254">
    <property type="term" value="F:chloride channel activity"/>
    <property type="evidence" value="ECO:0007669"/>
    <property type="project" value="UniProtKB-KW"/>
</dbReference>
<dbReference type="PANTHER" id="PTHR43427:SF6">
    <property type="entry name" value="CHLORIDE CHANNEL PROTEIN CLC-E"/>
    <property type="match status" value="1"/>
</dbReference>
<evidence type="ECO:0000256" key="7">
    <source>
        <dbReference type="ARBA" id="ARBA00023173"/>
    </source>
</evidence>
<evidence type="ECO:0000256" key="6">
    <source>
        <dbReference type="ARBA" id="ARBA00023136"/>
    </source>
</evidence>
<evidence type="ECO:0000256" key="4">
    <source>
        <dbReference type="ARBA" id="ARBA00022989"/>
    </source>
</evidence>
<dbReference type="Pfam" id="PF00654">
    <property type="entry name" value="Voltage_CLC"/>
    <property type="match status" value="1"/>
</dbReference>
<feature type="domain" description="CBS" evidence="12">
    <location>
        <begin position="461"/>
        <end position="517"/>
    </location>
</feature>
<dbReference type="SMART" id="SM00116">
    <property type="entry name" value="CBS"/>
    <property type="match status" value="2"/>
</dbReference>
<evidence type="ECO:0000256" key="8">
    <source>
        <dbReference type="ARBA" id="ARBA00023214"/>
    </source>
</evidence>
<dbReference type="STRING" id="57664.SAMN05661003_11528"/>
<keyword evidence="6 11" id="KW-0472">Membrane</keyword>
<evidence type="ECO:0000256" key="1">
    <source>
        <dbReference type="ARBA" id="ARBA00004141"/>
    </source>
</evidence>
<evidence type="ECO:0000256" key="5">
    <source>
        <dbReference type="ARBA" id="ARBA00023065"/>
    </source>
</evidence>
<proteinExistence type="predicted"/>
<dbReference type="InterPro" id="IPR001807">
    <property type="entry name" value="ClC"/>
</dbReference>
<dbReference type="Proteomes" id="UP000243205">
    <property type="component" value="Unassembled WGS sequence"/>
</dbReference>
<feature type="transmembrane region" description="Helical" evidence="11">
    <location>
        <begin position="25"/>
        <end position="51"/>
    </location>
</feature>
<evidence type="ECO:0000313" key="13">
    <source>
        <dbReference type="EMBL" id="SDE54239.1"/>
    </source>
</evidence>
<dbReference type="SUPFAM" id="SSF81340">
    <property type="entry name" value="Clc chloride channel"/>
    <property type="match status" value="1"/>
</dbReference>
<sequence>MRPGLPLATMATVAEDHRRLRHCRLVLYLLLAALIGLATGALAVCFRYLLLEGTALLWDEPVDLIAATARLPWYQVVLIPALGGLVLGPAVAHFAPETRGAGVPEVIEAVVVREGNIRHRTSLCKLLSTLLSLSCGASVGREGPVVHMGSAVGSSLAQLLHLPAEWKRVFLACGAAAGIAATFNAPMAGMLFAAEIILVDFQVSYLSQIAVSSVAATVVSHRFFGALPAFAVPAFQLHSYWELPLYLLLGLLAGGLAILFIRSTCLVEDVFSRLGIAPRWRPACAGLLLGLIALVLPQVLGVGYPTMNQVLTAQMLPLMMGAVLLAKWLATALCVGAGFSGGIFAPSLVLGGLLGGLVGALASLVAPALVAPPPAYALVGMAALVSGTTLAPITAIFTIFELTYNYEIILPLMLCCIASLLVVQSGYGLSIYETRLVRKGVRIVRGRDVNLLRSLQVADFMERHFEQIGQAMPLVDLVQLAQDSSYPHFVVVDEGGRLVGMLSMHDLKVCLSEMGELAHLVLASEIMTRQVVTITAGQNLETAFELFEGRHISTLPVVAEEDERRVLGVLKKNTLIQAYNQNILKLGGF</sequence>
<keyword evidence="4 11" id="KW-1133">Transmembrane helix</keyword>
<evidence type="ECO:0000256" key="11">
    <source>
        <dbReference type="SAM" id="Phobius"/>
    </source>
</evidence>
<evidence type="ECO:0000259" key="12">
    <source>
        <dbReference type="PROSITE" id="PS51371"/>
    </source>
</evidence>
<gene>
    <name evidence="13" type="ORF">SAMN05661003_11528</name>
</gene>
<name>A0A1G7DRV3_9BACT</name>
<protein>
    <submittedName>
        <fullName evidence="13">Chloride channel protein, CIC family</fullName>
    </submittedName>
</protein>
<dbReference type="InterPro" id="IPR050368">
    <property type="entry name" value="ClC-type_chloride_channel"/>
</dbReference>
<feature type="domain" description="CBS" evidence="12">
    <location>
        <begin position="527"/>
        <end position="586"/>
    </location>
</feature>
<dbReference type="SUPFAM" id="SSF54631">
    <property type="entry name" value="CBS-domain pair"/>
    <property type="match status" value="1"/>
</dbReference>
<dbReference type="InterPro" id="IPR046342">
    <property type="entry name" value="CBS_dom_sf"/>
</dbReference>
<dbReference type="PROSITE" id="PS51371">
    <property type="entry name" value="CBS"/>
    <property type="match status" value="2"/>
</dbReference>
<dbReference type="GO" id="GO:0034707">
    <property type="term" value="C:chloride channel complex"/>
    <property type="evidence" value="ECO:0007669"/>
    <property type="project" value="UniProtKB-KW"/>
</dbReference>
<keyword evidence="10" id="KW-0129">CBS domain</keyword>
<feature type="transmembrane region" description="Helical" evidence="11">
    <location>
        <begin position="412"/>
        <end position="432"/>
    </location>
</feature>
<dbReference type="AlphaFoldDB" id="A0A1G7DRV3"/>
<evidence type="ECO:0000256" key="3">
    <source>
        <dbReference type="ARBA" id="ARBA00022692"/>
    </source>
</evidence>
<keyword evidence="2" id="KW-0813">Transport</keyword>
<feature type="transmembrane region" description="Helical" evidence="11">
    <location>
        <begin position="348"/>
        <end position="370"/>
    </location>
</feature>
<dbReference type="Pfam" id="PF00571">
    <property type="entry name" value="CBS"/>
    <property type="match status" value="2"/>
</dbReference>
<dbReference type="InterPro" id="IPR014743">
    <property type="entry name" value="Cl-channel_core"/>
</dbReference>
<accession>A0A1G7DRV3</accession>
<dbReference type="Gene3D" id="3.10.580.10">
    <property type="entry name" value="CBS-domain"/>
    <property type="match status" value="1"/>
</dbReference>
<feature type="transmembrane region" description="Helical" evidence="11">
    <location>
        <begin position="282"/>
        <end position="304"/>
    </location>
</feature>
<dbReference type="Gene3D" id="1.10.3080.10">
    <property type="entry name" value="Clc chloride channel"/>
    <property type="match status" value="1"/>
</dbReference>
<keyword evidence="9" id="KW-0407">Ion channel</keyword>
<feature type="transmembrane region" description="Helical" evidence="11">
    <location>
        <begin position="316"/>
        <end position="336"/>
    </location>
</feature>
<feature type="transmembrane region" description="Helical" evidence="11">
    <location>
        <begin position="243"/>
        <end position="261"/>
    </location>
</feature>
<feature type="transmembrane region" description="Helical" evidence="11">
    <location>
        <begin position="376"/>
        <end position="400"/>
    </location>
</feature>
<keyword evidence="8" id="KW-0868">Chloride</keyword>
<organism evidence="13 14">
    <name type="scientific">Desulfuromonas thiophila</name>
    <dbReference type="NCBI Taxonomy" id="57664"/>
    <lineage>
        <taxon>Bacteria</taxon>
        <taxon>Pseudomonadati</taxon>
        <taxon>Thermodesulfobacteriota</taxon>
        <taxon>Desulfuromonadia</taxon>
        <taxon>Desulfuromonadales</taxon>
        <taxon>Desulfuromonadaceae</taxon>
        <taxon>Desulfuromonas</taxon>
    </lineage>
</organism>
<keyword evidence="3 11" id="KW-0812">Transmembrane</keyword>
<dbReference type="InterPro" id="IPR000644">
    <property type="entry name" value="CBS_dom"/>
</dbReference>
<keyword evidence="14" id="KW-1185">Reference proteome</keyword>
<evidence type="ECO:0000256" key="10">
    <source>
        <dbReference type="PROSITE-ProRule" id="PRU00703"/>
    </source>
</evidence>
<feature type="transmembrane region" description="Helical" evidence="11">
    <location>
        <begin position="71"/>
        <end position="92"/>
    </location>
</feature>
<evidence type="ECO:0000313" key="14">
    <source>
        <dbReference type="Proteomes" id="UP000243205"/>
    </source>
</evidence>
<dbReference type="CDD" id="cd00400">
    <property type="entry name" value="Voltage_gated_ClC"/>
    <property type="match status" value="1"/>
</dbReference>
<evidence type="ECO:0000256" key="9">
    <source>
        <dbReference type="ARBA" id="ARBA00023303"/>
    </source>
</evidence>